<proteinExistence type="predicted"/>
<dbReference type="KEGG" id="taes:123042623"/>
<accession>A0A3B5XXC5</accession>
<dbReference type="Gramene" id="TraesCS1A02G132000.1">
    <property type="protein sequence ID" value="TraesCS1A02G132000.1"/>
    <property type="gene ID" value="TraesCS1A02G132000"/>
</dbReference>
<dbReference type="Gramene" id="TraesPARA_EIv1.0_0070400.1">
    <property type="protein sequence ID" value="TraesPARA_EIv1.0_0070400.1.CDS"/>
    <property type="gene ID" value="TraesPARA_EIv1.0_0070400"/>
</dbReference>
<dbReference type="Gramene" id="TraesCAD_scaffold_059217_01G000100.1">
    <property type="protein sequence ID" value="TraesCAD_scaffold_059217_01G000100.1"/>
    <property type="gene ID" value="TraesCAD_scaffold_059217_01G000100"/>
</dbReference>
<organism evidence="1">
    <name type="scientific">Triticum aestivum</name>
    <name type="common">Wheat</name>
    <dbReference type="NCBI Taxonomy" id="4565"/>
    <lineage>
        <taxon>Eukaryota</taxon>
        <taxon>Viridiplantae</taxon>
        <taxon>Streptophyta</taxon>
        <taxon>Embryophyta</taxon>
        <taxon>Tracheophyta</taxon>
        <taxon>Spermatophyta</taxon>
        <taxon>Magnoliopsida</taxon>
        <taxon>Liliopsida</taxon>
        <taxon>Poales</taxon>
        <taxon>Poaceae</taxon>
        <taxon>BOP clade</taxon>
        <taxon>Pooideae</taxon>
        <taxon>Triticodae</taxon>
        <taxon>Triticeae</taxon>
        <taxon>Triticinae</taxon>
        <taxon>Triticum</taxon>
    </lineage>
</organism>
<dbReference type="EnsemblPlants" id="TraesCS1A02G132000.1">
    <property type="protein sequence ID" value="TraesCS1A02G132000.1"/>
    <property type="gene ID" value="TraesCS1A02G132000"/>
</dbReference>
<dbReference type="Gramene" id="TraesPARA_EIv1.0_0070400.2">
    <property type="protein sequence ID" value="TraesPARA_EIv1.0_0070400.2.CDS"/>
    <property type="gene ID" value="TraesPARA_EIv1.0_0070400"/>
</dbReference>
<dbReference type="Gramene" id="TraesNOR1A03G00054680.1">
    <property type="protein sequence ID" value="TraesNOR1A03G00054680.1"/>
    <property type="gene ID" value="TraesNOR1A03G00054680"/>
</dbReference>
<dbReference type="Gramene" id="TraesCS1A03G0334500.1">
    <property type="protein sequence ID" value="TraesCS1A03G0334500.1.CDS"/>
    <property type="gene ID" value="TraesCS1A03G0334500"/>
</dbReference>
<dbReference type="Gramene" id="TraesWEE_scaffold_047987_01G000300.1">
    <property type="protein sequence ID" value="TraesWEE_scaffold_047987_01G000300.1"/>
    <property type="gene ID" value="TraesWEE_scaffold_047987_01G000300"/>
</dbReference>
<evidence type="ECO:0000313" key="1">
    <source>
        <dbReference type="EnsemblPlants" id="TraesCS1A02G132000.1"/>
    </source>
</evidence>
<protein>
    <submittedName>
        <fullName evidence="1">Uncharacterized protein</fullName>
    </submittedName>
</protein>
<reference evidence="1" key="1">
    <citation type="submission" date="2018-08" db="EMBL/GenBank/DDBJ databases">
        <authorList>
            <person name="Rossello M."/>
        </authorList>
    </citation>
    <scope>NUCLEOTIDE SEQUENCE [LARGE SCALE GENOMIC DNA]</scope>
    <source>
        <strain evidence="1">cv. Chinese Spring</strain>
    </source>
</reference>
<gene>
    <name evidence="1" type="primary">LOC123042623</name>
</gene>
<keyword evidence="2" id="KW-1185">Reference proteome</keyword>
<sequence>MDDMDIGAVCDEGSSASALSRKRTPEPGEDAYLIVIPYAHIFDLMLKALKLPSASYYHKICPGSKNRVTVTFNSSLQLIDGLLVPTSISGAILHAYEDAEDSAAIAAIRYMENAYGRQIRDYHYTHVKKLENEVKHLVRWLVAANKTIKKLRKGWYYAVRYMSSYSIQMQNTTTARHLKGQDNTKGAMKSSLASIEKLIERLRYISMKSEQRLETTRDSFW</sequence>
<dbReference type="RefSeq" id="XP_044320982.1">
    <property type="nucleotide sequence ID" value="XM_044465047.1"/>
</dbReference>
<dbReference type="Gramene" id="TraesCLE_scaffold_114495_01G000100.1">
    <property type="protein sequence ID" value="TraesCLE_scaffold_114495_01G000100.1"/>
    <property type="gene ID" value="TraesCLE_scaffold_114495_01G000100"/>
</dbReference>
<evidence type="ECO:0000313" key="2">
    <source>
        <dbReference type="Proteomes" id="UP000019116"/>
    </source>
</evidence>
<reference evidence="1" key="2">
    <citation type="submission" date="2018-10" db="UniProtKB">
        <authorList>
            <consortium name="EnsemblPlants"/>
        </authorList>
    </citation>
    <scope>IDENTIFICATION</scope>
</reference>
<dbReference type="Gramene" id="TraesROB_scaffold_061313_01G000100.1">
    <property type="protein sequence ID" value="TraesROB_scaffold_061313_01G000100.1"/>
    <property type="gene ID" value="TraesROB_scaffold_061313_01G000100"/>
</dbReference>
<dbReference type="Proteomes" id="UP000019116">
    <property type="component" value="Chromosome 1A"/>
</dbReference>
<dbReference type="GeneID" id="123042623"/>
<name>A0A3B5XXC5_WHEAT</name>
<dbReference type="AlphaFoldDB" id="A0A3B5XXC5"/>
<dbReference type="RefSeq" id="XP_044320990.1">
    <property type="nucleotide sequence ID" value="XM_044465055.1"/>
</dbReference>